<reference evidence="2" key="1">
    <citation type="submission" date="2016-04" db="EMBL/GenBank/DDBJ databases">
        <authorList>
            <person name="Guldener U."/>
            <person name="Guldener U."/>
        </authorList>
    </citation>
    <scope>NUCLEOTIDE SEQUENCE [LARGE SCALE GENOMIC DNA]</scope>
    <source>
        <strain evidence="2">UB2112</strain>
    </source>
</reference>
<evidence type="ECO:0000313" key="1">
    <source>
        <dbReference type="EMBL" id="SAM83497.1"/>
    </source>
</evidence>
<organism evidence="1 2">
    <name type="scientific">Ustilago bromivora</name>
    <dbReference type="NCBI Taxonomy" id="307758"/>
    <lineage>
        <taxon>Eukaryota</taxon>
        <taxon>Fungi</taxon>
        <taxon>Dikarya</taxon>
        <taxon>Basidiomycota</taxon>
        <taxon>Ustilaginomycotina</taxon>
        <taxon>Ustilaginomycetes</taxon>
        <taxon>Ustilaginales</taxon>
        <taxon>Ustilaginaceae</taxon>
        <taxon>Ustilago</taxon>
    </lineage>
</organism>
<evidence type="ECO:0000313" key="2">
    <source>
        <dbReference type="Proteomes" id="UP000179920"/>
    </source>
</evidence>
<accession>A0A1K0G798</accession>
<sequence>MDTLLIHQTPSRTTRDETIDLLEKLTSAPRDGGWGNRLWKRLHFKILDVGDEFADLFPRLLSIFPSLKSSQFLTNLFFLEPDHIDPSSTIVQHLNLPDARLSERAWQFLPPITTLRTLDVSNAAVPGEFQPLFLSTAL</sequence>
<proteinExistence type="predicted"/>
<name>A0A1K0G798_9BASI</name>
<dbReference type="AlphaFoldDB" id="A0A1K0G798"/>
<dbReference type="EMBL" id="LT558126">
    <property type="protein sequence ID" value="SAM83497.1"/>
    <property type="molecule type" value="Genomic_DNA"/>
</dbReference>
<protein>
    <submittedName>
        <fullName evidence="1">Uncharacterized protein</fullName>
    </submittedName>
</protein>
<gene>
    <name evidence="1" type="ORF">UBRO_20770</name>
</gene>
<dbReference type="Proteomes" id="UP000179920">
    <property type="component" value="Chromosome X"/>
</dbReference>